<dbReference type="VEuPathDB" id="FungiDB:GVI51_M06105"/>
<dbReference type="Gene3D" id="3.30.1490.40">
    <property type="match status" value="1"/>
</dbReference>
<dbReference type="Proteomes" id="UP000054886">
    <property type="component" value="Unassembled WGS sequence"/>
</dbReference>
<protein>
    <submittedName>
        <fullName evidence="3">Protein SMY2</fullName>
    </submittedName>
</protein>
<feature type="compositionally biased region" description="Polar residues" evidence="1">
    <location>
        <begin position="310"/>
        <end position="349"/>
    </location>
</feature>
<feature type="domain" description="GYF" evidence="2">
    <location>
        <begin position="154"/>
        <end position="211"/>
    </location>
</feature>
<reference evidence="3 4" key="1">
    <citation type="submission" date="2015-10" db="EMBL/GenBank/DDBJ databases">
        <title>Draft genomes sequences of Candida glabrata isolates 1A, 1B, 2A, 2B, 3A and 3B.</title>
        <authorList>
            <person name="Haavelsrud O.E."/>
            <person name="Gaustad P."/>
        </authorList>
    </citation>
    <scope>NUCLEOTIDE SEQUENCE [LARGE SCALE GENOMIC DNA]</scope>
    <source>
        <strain evidence="3">910700640</strain>
    </source>
</reference>
<evidence type="ECO:0000259" key="2">
    <source>
        <dbReference type="PROSITE" id="PS50829"/>
    </source>
</evidence>
<dbReference type="VEuPathDB" id="FungiDB:B1J91_M06149g"/>
<gene>
    <name evidence="3" type="ORF">AO440_004119</name>
</gene>
<feature type="region of interest" description="Disordered" evidence="1">
    <location>
        <begin position="310"/>
        <end position="381"/>
    </location>
</feature>
<name>A0A0W0CX45_CANGB</name>
<dbReference type="VEuPathDB" id="FungiDB:GWK60_M06105"/>
<dbReference type="SUPFAM" id="SSF55277">
    <property type="entry name" value="GYF domain"/>
    <property type="match status" value="1"/>
</dbReference>
<sequence>MDFSSSQKYIQTQTLLDNINGLQNLHVQDREGSKNNLTYAKNAASDVDGSQPLLNTDMIFKANNKNHTRYIDNTGILPDFSAHSSGNLNDLHAELSSPFYNIPTIQNTTDMFDSHSHVSKTPLSIHQDVGTPTPTNKNSKVMETYGFVNTFLSPPVWRYIDIQGNTQGPFSSSDMTGWYLQGYFQPTLQLLRDSTSQDNSNSTSQMCNQLITLMDILNHTQNYQDPFNKFDEMLMTKTPVTEMVNPIPNHINNNAITLAEECSNKDVNIESQIVESSIQKEDVQAIASKHNAIENTTLEKPKLPSLMESHTNSINNLNNTTKESSTTISIGGSNLNKQKSFTSSNQSQLRNDEKYNGENTTRNSSNKWSEIAKKNAPQNNPVAPVQKKTIAVQKTSLTTAKSTEIDEKKTLLSATEPISIVNEDPQLSVDEFFFWCRKQIKLNDGHSLKDVLELILSLPTDSESESIISETIYASSDTMDGRRFTKEFNQKRRECEKSNSGIQLTELVSSYITDEDDWDFQVVNRKGKKN</sequence>
<dbReference type="EMBL" id="LLZZ01000117">
    <property type="protein sequence ID" value="KTB04169.1"/>
    <property type="molecule type" value="Genomic_DNA"/>
</dbReference>
<dbReference type="InterPro" id="IPR003169">
    <property type="entry name" value="GYF"/>
</dbReference>
<evidence type="ECO:0000313" key="3">
    <source>
        <dbReference type="EMBL" id="KTB04169.1"/>
    </source>
</evidence>
<dbReference type="SMART" id="SM00444">
    <property type="entry name" value="GYF"/>
    <property type="match status" value="1"/>
</dbReference>
<accession>A0A0W0CX45</accession>
<proteinExistence type="predicted"/>
<evidence type="ECO:0000313" key="4">
    <source>
        <dbReference type="Proteomes" id="UP000054886"/>
    </source>
</evidence>
<dbReference type="InterPro" id="IPR035445">
    <property type="entry name" value="GYF-like_dom_sf"/>
</dbReference>
<evidence type="ECO:0000256" key="1">
    <source>
        <dbReference type="SAM" id="MobiDB-lite"/>
    </source>
</evidence>
<organism evidence="3 4">
    <name type="scientific">Candida glabrata</name>
    <name type="common">Yeast</name>
    <name type="synonym">Torulopsis glabrata</name>
    <dbReference type="NCBI Taxonomy" id="5478"/>
    <lineage>
        <taxon>Eukaryota</taxon>
        <taxon>Fungi</taxon>
        <taxon>Dikarya</taxon>
        <taxon>Ascomycota</taxon>
        <taxon>Saccharomycotina</taxon>
        <taxon>Saccharomycetes</taxon>
        <taxon>Saccharomycetales</taxon>
        <taxon>Saccharomycetaceae</taxon>
        <taxon>Nakaseomyces</taxon>
    </lineage>
</organism>
<dbReference type="AlphaFoldDB" id="A0A0W0CX45"/>
<feature type="compositionally biased region" description="Polar residues" evidence="1">
    <location>
        <begin position="357"/>
        <end position="368"/>
    </location>
</feature>
<dbReference type="VEuPathDB" id="FungiDB:CAGL0M06149g"/>
<comment type="caution">
    <text evidence="3">The sequence shown here is derived from an EMBL/GenBank/DDBJ whole genome shotgun (WGS) entry which is preliminary data.</text>
</comment>
<dbReference type="Pfam" id="PF02213">
    <property type="entry name" value="GYF"/>
    <property type="match status" value="1"/>
</dbReference>
<dbReference type="PROSITE" id="PS50829">
    <property type="entry name" value="GYF"/>
    <property type="match status" value="1"/>
</dbReference>